<dbReference type="PANTHER" id="PTHR13285">
    <property type="entry name" value="ACYLTRANSFERASE"/>
    <property type="match status" value="1"/>
</dbReference>
<name>A0ABV1FR88_9BACT</name>
<evidence type="ECO:0000256" key="3">
    <source>
        <dbReference type="ARBA" id="ARBA00022475"/>
    </source>
</evidence>
<evidence type="ECO:0000256" key="2">
    <source>
        <dbReference type="ARBA" id="ARBA00010323"/>
    </source>
</evidence>
<dbReference type="Pfam" id="PF03062">
    <property type="entry name" value="MBOAT"/>
    <property type="match status" value="1"/>
</dbReference>
<protein>
    <submittedName>
        <fullName evidence="9">MBOAT family O-acyltransferase</fullName>
        <ecNumber evidence="9">2.3.-.-</ecNumber>
    </submittedName>
</protein>
<feature type="transmembrane region" description="Helical" evidence="8">
    <location>
        <begin position="215"/>
        <end position="234"/>
    </location>
</feature>
<feature type="transmembrane region" description="Helical" evidence="8">
    <location>
        <begin position="46"/>
        <end position="68"/>
    </location>
</feature>
<keyword evidence="4 8" id="KW-0812">Transmembrane</keyword>
<dbReference type="InterPro" id="IPR028362">
    <property type="entry name" value="AlgI"/>
</dbReference>
<evidence type="ECO:0000256" key="1">
    <source>
        <dbReference type="ARBA" id="ARBA00004651"/>
    </source>
</evidence>
<feature type="transmembrane region" description="Helical" evidence="8">
    <location>
        <begin position="410"/>
        <end position="430"/>
    </location>
</feature>
<dbReference type="Proteomes" id="UP001487296">
    <property type="component" value="Unassembled WGS sequence"/>
</dbReference>
<dbReference type="PIRSF" id="PIRSF016636">
    <property type="entry name" value="AlgI_DltB"/>
    <property type="match status" value="1"/>
</dbReference>
<dbReference type="GO" id="GO:0016746">
    <property type="term" value="F:acyltransferase activity"/>
    <property type="evidence" value="ECO:0007669"/>
    <property type="project" value="UniProtKB-KW"/>
</dbReference>
<keyword evidence="6 7" id="KW-0472">Membrane</keyword>
<feature type="transmembrane region" description="Helical" evidence="8">
    <location>
        <begin position="88"/>
        <end position="109"/>
    </location>
</feature>
<evidence type="ECO:0000313" key="9">
    <source>
        <dbReference type="EMBL" id="MEQ2486922.1"/>
    </source>
</evidence>
<reference evidence="9 10" key="1">
    <citation type="submission" date="2024-04" db="EMBL/GenBank/DDBJ databases">
        <title>Human intestinal bacterial collection.</title>
        <authorList>
            <person name="Pauvert C."/>
            <person name="Hitch T.C.A."/>
            <person name="Clavel T."/>
        </authorList>
    </citation>
    <scope>NUCLEOTIDE SEQUENCE [LARGE SCALE GENOMIC DNA]</scope>
    <source>
        <strain evidence="9 10">CLA-AA-H145</strain>
    </source>
</reference>
<dbReference type="InterPro" id="IPR024194">
    <property type="entry name" value="Ac/AlaTfrase_AlgI/DltB"/>
</dbReference>
<evidence type="ECO:0000256" key="7">
    <source>
        <dbReference type="PIRNR" id="PIRNR016636"/>
    </source>
</evidence>
<dbReference type="RefSeq" id="WP_252344934.1">
    <property type="nucleotide sequence ID" value="NZ_JAHKBE010000026.1"/>
</dbReference>
<feature type="transmembrane region" description="Helical" evidence="8">
    <location>
        <begin position="15"/>
        <end position="34"/>
    </location>
</feature>
<feature type="transmembrane region" description="Helical" evidence="8">
    <location>
        <begin position="279"/>
        <end position="296"/>
    </location>
</feature>
<feature type="transmembrane region" description="Helical" evidence="8">
    <location>
        <begin position="331"/>
        <end position="348"/>
    </location>
</feature>
<feature type="transmembrane region" description="Helical" evidence="8">
    <location>
        <begin position="189"/>
        <end position="209"/>
    </location>
</feature>
<sequence length="440" mass="50609">MLLLVSYGLYAQTNAAYTLILLGVTFVTYYFALLIERSQAERPKHLLIVCGSVLALLPLLVFKYYNFIINTSNAFFESIHCATVLPGLNWAVPLGISFFTFQAVGYLMDVYYRRIKAEHNWLDYMLFVSFFPQIMSGPISKAKDLLPQIKTCRQFDAAMATQGLKWFVWGLFLKVMMADRLGMYVDQVLDNYMFNSGTSCLLATIYYSFQIYGDFAGYSFMAMGVGKLMGFNLINNFQRPYLSTSITDFWRRWHISLSTWLKDYVYIPLGGSRCSKARNYWNIFVTFLVSGIWHGANWTFVFWGVLHGLFQIIEKMFGWQKVTTTNLPIRVARIVITFTLVTIAWIFFRQPTIADAFGVIERIVTEHGALFKPSNTEVVFSALSIGIVACVDLLREFLPKRFYQLVQAPVVVRWCVYYALLLIVLLSGVFDSSQFIYVSF</sequence>
<evidence type="ECO:0000256" key="4">
    <source>
        <dbReference type="ARBA" id="ARBA00022692"/>
    </source>
</evidence>
<comment type="similarity">
    <text evidence="2 7">Belongs to the membrane-bound acyltransferase family.</text>
</comment>
<keyword evidence="5 8" id="KW-1133">Transmembrane helix</keyword>
<comment type="caution">
    <text evidence="9">The sequence shown here is derived from an EMBL/GenBank/DDBJ whole genome shotgun (WGS) entry which is preliminary data.</text>
</comment>
<keyword evidence="7 9" id="KW-0012">Acyltransferase</keyword>
<dbReference type="PANTHER" id="PTHR13285:SF18">
    <property type="entry name" value="PROTEIN-CYSTEINE N-PALMITOYLTRANSFERASE RASP"/>
    <property type="match status" value="1"/>
</dbReference>
<dbReference type="InterPro" id="IPR004299">
    <property type="entry name" value="MBOAT_fam"/>
</dbReference>
<dbReference type="EC" id="2.3.-.-" evidence="9"/>
<keyword evidence="10" id="KW-1185">Reference proteome</keyword>
<evidence type="ECO:0000256" key="5">
    <source>
        <dbReference type="ARBA" id="ARBA00022989"/>
    </source>
</evidence>
<dbReference type="InterPro" id="IPR051085">
    <property type="entry name" value="MB_O-acyltransferase"/>
</dbReference>
<proteinExistence type="inferred from homology"/>
<dbReference type="PIRSF" id="PIRSF500217">
    <property type="entry name" value="AlgI"/>
    <property type="match status" value="1"/>
</dbReference>
<gene>
    <name evidence="9" type="ORF">AAAT34_07610</name>
</gene>
<comment type="subcellular location">
    <subcellularLocation>
        <location evidence="1">Cell membrane</location>
        <topology evidence="1">Multi-pass membrane protein</topology>
    </subcellularLocation>
</comment>
<evidence type="ECO:0000313" key="10">
    <source>
        <dbReference type="Proteomes" id="UP001487296"/>
    </source>
</evidence>
<keyword evidence="7 9" id="KW-0808">Transferase</keyword>
<keyword evidence="3 7" id="KW-1003">Cell membrane</keyword>
<accession>A0ABV1FR88</accession>
<dbReference type="EMBL" id="JBBNFP010000026">
    <property type="protein sequence ID" value="MEQ2486922.1"/>
    <property type="molecule type" value="Genomic_DNA"/>
</dbReference>
<organism evidence="9 10">
    <name type="scientific">Hallella faecis</name>
    <dbReference type="NCBI Taxonomy" id="2841596"/>
    <lineage>
        <taxon>Bacteria</taxon>
        <taxon>Pseudomonadati</taxon>
        <taxon>Bacteroidota</taxon>
        <taxon>Bacteroidia</taxon>
        <taxon>Bacteroidales</taxon>
        <taxon>Prevotellaceae</taxon>
        <taxon>Hallella</taxon>
    </lineage>
</organism>
<evidence type="ECO:0000256" key="8">
    <source>
        <dbReference type="SAM" id="Phobius"/>
    </source>
</evidence>
<evidence type="ECO:0000256" key="6">
    <source>
        <dbReference type="ARBA" id="ARBA00023136"/>
    </source>
</evidence>